<dbReference type="Pfam" id="PF13439">
    <property type="entry name" value="Glyco_transf_4"/>
    <property type="match status" value="1"/>
</dbReference>
<dbReference type="InterPro" id="IPR001296">
    <property type="entry name" value="Glyco_trans_1"/>
</dbReference>
<sequence length="339" mass="38606">MKIIVNGRFLLHKVTGVERYAREILAELDEIIESGKIEMAVPPEAERIPAYKNIKVVKVGKLQNRLWEHISFPWYVRKQKAVSLNLCNVAPLPSPGIVCIHDVKIKARPQDFSKKFLLWYKLLLLNACKRAKRIITVSEFSKREIFKYYGVDPERVVVIPNAWQHYEKIGFDEGALKKYGVEKDHYFFSMCSLEPNKNFKWIAEVAKQHPEQTFAVSGSINDKVFADGLGFGCPSNMKLLGYVSDEEAKTLMRDCKAFLFPTFYEGFGIPPLEAISAGAKQVVVSDTEVMHEILGNSVCYIDPNVYVLKIGKACSDASLLERFSWKKSALMLRKMINSL</sequence>
<evidence type="ECO:0000313" key="5">
    <source>
        <dbReference type="Proteomes" id="UP000095495"/>
    </source>
</evidence>
<dbReference type="Gene3D" id="3.40.50.2000">
    <property type="entry name" value="Glycogen Phosphorylase B"/>
    <property type="match status" value="2"/>
</dbReference>
<accession>A0A173UNG6</accession>
<evidence type="ECO:0000259" key="3">
    <source>
        <dbReference type="Pfam" id="PF13439"/>
    </source>
</evidence>
<dbReference type="SUPFAM" id="SSF53756">
    <property type="entry name" value="UDP-Glycosyltransferase/glycogen phosphorylase"/>
    <property type="match status" value="1"/>
</dbReference>
<dbReference type="GO" id="GO:0016757">
    <property type="term" value="F:glycosyltransferase activity"/>
    <property type="evidence" value="ECO:0007669"/>
    <property type="project" value="InterPro"/>
</dbReference>
<dbReference type="CDD" id="cd03809">
    <property type="entry name" value="GT4_MtfB-like"/>
    <property type="match status" value="1"/>
</dbReference>
<dbReference type="PANTHER" id="PTHR46401">
    <property type="entry name" value="GLYCOSYLTRANSFERASE WBBK-RELATED"/>
    <property type="match status" value="1"/>
</dbReference>
<evidence type="ECO:0000256" key="1">
    <source>
        <dbReference type="ARBA" id="ARBA00022679"/>
    </source>
</evidence>
<organism evidence="4 5">
    <name type="scientific">Roseburia faecis</name>
    <dbReference type="NCBI Taxonomy" id="301302"/>
    <lineage>
        <taxon>Bacteria</taxon>
        <taxon>Bacillati</taxon>
        <taxon>Bacillota</taxon>
        <taxon>Clostridia</taxon>
        <taxon>Lachnospirales</taxon>
        <taxon>Lachnospiraceae</taxon>
        <taxon>Roseburia</taxon>
    </lineage>
</organism>
<reference evidence="4 5" key="1">
    <citation type="submission" date="2015-09" db="EMBL/GenBank/DDBJ databases">
        <authorList>
            <consortium name="Pathogen Informatics"/>
        </authorList>
    </citation>
    <scope>NUCLEOTIDE SEQUENCE [LARGE SCALE GENOMIC DNA]</scope>
    <source>
        <strain evidence="4 5">2789STDY5608863</strain>
    </source>
</reference>
<dbReference type="PANTHER" id="PTHR46401:SF2">
    <property type="entry name" value="GLYCOSYLTRANSFERASE WBBK-RELATED"/>
    <property type="match status" value="1"/>
</dbReference>
<gene>
    <name evidence="4" type="ORF">ERS852420_03044</name>
</gene>
<dbReference type="GO" id="GO:0009103">
    <property type="term" value="P:lipopolysaccharide biosynthetic process"/>
    <property type="evidence" value="ECO:0007669"/>
    <property type="project" value="TreeGrafter"/>
</dbReference>
<dbReference type="InterPro" id="IPR028098">
    <property type="entry name" value="Glyco_trans_4-like_N"/>
</dbReference>
<dbReference type="RefSeq" id="WP_055263913.1">
    <property type="nucleotide sequence ID" value="NZ_JAJBML010000016.1"/>
</dbReference>
<dbReference type="Proteomes" id="UP000095495">
    <property type="component" value="Unassembled WGS sequence"/>
</dbReference>
<evidence type="ECO:0000313" key="4">
    <source>
        <dbReference type="EMBL" id="CUN15128.1"/>
    </source>
</evidence>
<protein>
    <submittedName>
        <fullName evidence="4">Glycogen synthase, Corynebacterium family</fullName>
    </submittedName>
</protein>
<feature type="domain" description="Glycosyltransferase subfamily 4-like N-terminal" evidence="3">
    <location>
        <begin position="93"/>
        <end position="161"/>
    </location>
</feature>
<dbReference type="Pfam" id="PF00534">
    <property type="entry name" value="Glycos_transf_1"/>
    <property type="match status" value="1"/>
</dbReference>
<feature type="domain" description="Glycosyl transferase family 1" evidence="2">
    <location>
        <begin position="181"/>
        <end position="312"/>
    </location>
</feature>
<proteinExistence type="predicted"/>
<dbReference type="AlphaFoldDB" id="A0A173UNG6"/>
<dbReference type="EMBL" id="CYXV01000015">
    <property type="protein sequence ID" value="CUN15128.1"/>
    <property type="molecule type" value="Genomic_DNA"/>
</dbReference>
<evidence type="ECO:0000259" key="2">
    <source>
        <dbReference type="Pfam" id="PF00534"/>
    </source>
</evidence>
<keyword evidence="1" id="KW-0808">Transferase</keyword>
<name>A0A173UNG6_9FIRM</name>